<evidence type="ECO:0000313" key="2">
    <source>
        <dbReference type="Proteomes" id="UP001057452"/>
    </source>
</evidence>
<dbReference type="Proteomes" id="UP001057452">
    <property type="component" value="Chromosome 6"/>
</dbReference>
<protein>
    <submittedName>
        <fullName evidence="1">Uncharacterized protein</fullName>
    </submittedName>
</protein>
<name>A0ACB9XDD3_CHAAC</name>
<organism evidence="1 2">
    <name type="scientific">Chaenocephalus aceratus</name>
    <name type="common">Blackfin icefish</name>
    <name type="synonym">Chaenichthys aceratus</name>
    <dbReference type="NCBI Taxonomy" id="36190"/>
    <lineage>
        <taxon>Eukaryota</taxon>
        <taxon>Metazoa</taxon>
        <taxon>Chordata</taxon>
        <taxon>Craniata</taxon>
        <taxon>Vertebrata</taxon>
        <taxon>Euteleostomi</taxon>
        <taxon>Actinopterygii</taxon>
        <taxon>Neopterygii</taxon>
        <taxon>Teleostei</taxon>
        <taxon>Neoteleostei</taxon>
        <taxon>Acanthomorphata</taxon>
        <taxon>Eupercaria</taxon>
        <taxon>Perciformes</taxon>
        <taxon>Notothenioidei</taxon>
        <taxon>Channichthyidae</taxon>
        <taxon>Chaenocephalus</taxon>
    </lineage>
</organism>
<comment type="caution">
    <text evidence="1">The sequence shown here is derived from an EMBL/GenBank/DDBJ whole genome shotgun (WGS) entry which is preliminary data.</text>
</comment>
<keyword evidence="2" id="KW-1185">Reference proteome</keyword>
<sequence>MFEVRLSQTDSPLIWKVKGKKVKRDEKFDVSLSEDGLNYTLKIKDVKGAVHRLIFSDVTDAHEGKYTFRAKGAESEAVPTIVDPPEIDSSVLEAQPVTLKASQTASIKILFKGKPPPKVTWYKEGAEVMEDERTEVERTADGTMLVLSRCVREDSGAIMLCLKSDCSSAVANLHLNVIDHPKSPQGKVEFLELSRKCNKMRWKTLRYNGAGPPSSQITYQYRFRAVKVEGMSDPLETEEVHAGEPVDDKGLFESLTKQANKEKLIL</sequence>
<accession>A0ACB9XDD3</accession>
<evidence type="ECO:0000313" key="1">
    <source>
        <dbReference type="EMBL" id="KAI4825016.1"/>
    </source>
</evidence>
<dbReference type="EMBL" id="CM043790">
    <property type="protein sequence ID" value="KAI4825016.1"/>
    <property type="molecule type" value="Genomic_DNA"/>
</dbReference>
<gene>
    <name evidence="1" type="ORF">KUCAC02_020721</name>
</gene>
<proteinExistence type="predicted"/>
<reference evidence="1" key="1">
    <citation type="submission" date="2022-05" db="EMBL/GenBank/DDBJ databases">
        <title>Chromosome-level genome of Chaenocephalus aceratus.</title>
        <authorList>
            <person name="Park H."/>
        </authorList>
    </citation>
    <scope>NUCLEOTIDE SEQUENCE</scope>
    <source>
        <strain evidence="1">KU_202001</strain>
    </source>
</reference>